<keyword evidence="3" id="KW-1185">Reference proteome</keyword>
<dbReference type="EMBL" id="UYWX01000963">
    <property type="protein sequence ID" value="VDM19645.1"/>
    <property type="molecule type" value="Genomic_DNA"/>
</dbReference>
<dbReference type="InterPro" id="IPR018247">
    <property type="entry name" value="EF_Hand_1_Ca_BS"/>
</dbReference>
<dbReference type="Proteomes" id="UP000274429">
    <property type="component" value="Unassembled WGS sequence"/>
</dbReference>
<dbReference type="SUPFAM" id="SSF47473">
    <property type="entry name" value="EF-hand"/>
    <property type="match status" value="1"/>
</dbReference>
<dbReference type="STRING" id="6205.A0A0R3WNJ9"/>
<evidence type="ECO:0000313" key="2">
    <source>
        <dbReference type="EMBL" id="VDM19645.1"/>
    </source>
</evidence>
<keyword evidence="1" id="KW-0106">Calcium</keyword>
<reference evidence="4" key="1">
    <citation type="submission" date="2017-02" db="UniProtKB">
        <authorList>
            <consortium name="WormBaseParasite"/>
        </authorList>
    </citation>
    <scope>IDENTIFICATION</scope>
</reference>
<organism evidence="4">
    <name type="scientific">Hydatigena taeniaeformis</name>
    <name type="common">Feline tapeworm</name>
    <name type="synonym">Taenia taeniaeformis</name>
    <dbReference type="NCBI Taxonomy" id="6205"/>
    <lineage>
        <taxon>Eukaryota</taxon>
        <taxon>Metazoa</taxon>
        <taxon>Spiralia</taxon>
        <taxon>Lophotrochozoa</taxon>
        <taxon>Platyhelminthes</taxon>
        <taxon>Cestoda</taxon>
        <taxon>Eucestoda</taxon>
        <taxon>Cyclophyllidea</taxon>
        <taxon>Taeniidae</taxon>
        <taxon>Hydatigera</taxon>
    </lineage>
</organism>
<name>A0A0R3WNJ9_HYDTA</name>
<evidence type="ECO:0000256" key="1">
    <source>
        <dbReference type="ARBA" id="ARBA00022837"/>
    </source>
</evidence>
<dbReference type="InterPro" id="IPR011992">
    <property type="entry name" value="EF-hand-dom_pair"/>
</dbReference>
<dbReference type="PROSITE" id="PS00018">
    <property type="entry name" value="EF_HAND_1"/>
    <property type="match status" value="1"/>
</dbReference>
<protein>
    <submittedName>
        <fullName evidence="4">EF-hand domain-containing protein</fullName>
    </submittedName>
</protein>
<dbReference type="OrthoDB" id="17687at2759"/>
<proteinExistence type="predicted"/>
<sequence length="308" mass="34713">MEHYVISRYYRPQHVQPAALYGKVSSLNRPSYDMHRIDADQFTSLFHAQTSWGHLSLPLFRLLDADNDNLINMRDYVWLLLLISSSDYYGKLRLLFTIHSSEYLRPEDRIGFWEQHSSQSPSTASCDLSSSYLSGIGVECAEELFEEITNADFNRVSRNENAVVSSKPPDILKRNGGARSIEYEWPSCRTALTTIYTGPMALENPPPLPKSSFIDLLKTISALVTDQKGDHELLHALAKIGKQCHLAVIKRNTGLKESGVATDVVWEIEFNDFMAAIDATPLVLPLAHGFTMMDRIPEAEEFLSSLLS</sequence>
<dbReference type="WBParaSite" id="TTAC_0000233701-mRNA-1">
    <property type="protein sequence ID" value="TTAC_0000233701-mRNA-1"/>
    <property type="gene ID" value="TTAC_0000233701"/>
</dbReference>
<gene>
    <name evidence="2" type="ORF">TTAC_LOCUS2324</name>
</gene>
<accession>A0A0R3WNJ9</accession>
<dbReference type="Gene3D" id="1.10.238.10">
    <property type="entry name" value="EF-hand"/>
    <property type="match status" value="1"/>
</dbReference>
<dbReference type="AlphaFoldDB" id="A0A0R3WNJ9"/>
<reference evidence="2 3" key="2">
    <citation type="submission" date="2018-11" db="EMBL/GenBank/DDBJ databases">
        <authorList>
            <consortium name="Pathogen Informatics"/>
        </authorList>
    </citation>
    <scope>NUCLEOTIDE SEQUENCE [LARGE SCALE GENOMIC DNA]</scope>
</reference>
<evidence type="ECO:0000313" key="3">
    <source>
        <dbReference type="Proteomes" id="UP000274429"/>
    </source>
</evidence>
<evidence type="ECO:0000313" key="4">
    <source>
        <dbReference type="WBParaSite" id="TTAC_0000233701-mRNA-1"/>
    </source>
</evidence>